<dbReference type="PANTHER" id="PTHR11579:SF0">
    <property type="entry name" value="PROTEIN-L-ISOASPARTATE(D-ASPARTATE) O-METHYLTRANSFERASE"/>
    <property type="match status" value="1"/>
</dbReference>
<evidence type="ECO:0000256" key="4">
    <source>
        <dbReference type="ARBA" id="ARBA00022490"/>
    </source>
</evidence>
<evidence type="ECO:0000256" key="5">
    <source>
        <dbReference type="ARBA" id="ARBA00022603"/>
    </source>
</evidence>
<dbReference type="GO" id="GO:0004719">
    <property type="term" value="F:protein-L-isoaspartate (D-aspartate) O-methyltransferase activity"/>
    <property type="evidence" value="ECO:0007669"/>
    <property type="project" value="UniProtKB-EC"/>
</dbReference>
<evidence type="ECO:0000256" key="9">
    <source>
        <dbReference type="ARBA" id="ARBA00031350"/>
    </source>
</evidence>
<dbReference type="Gene3D" id="3.40.50.150">
    <property type="entry name" value="Vaccinia Virus protein VP39"/>
    <property type="match status" value="1"/>
</dbReference>
<dbReference type="FunFam" id="3.40.50.150:FF:000027">
    <property type="entry name" value="Protein-L-isoaspartate O-methyltransferase"/>
    <property type="match status" value="1"/>
</dbReference>
<evidence type="ECO:0000256" key="7">
    <source>
        <dbReference type="ARBA" id="ARBA00022691"/>
    </source>
</evidence>
<proteinExistence type="evidence at transcript level"/>
<dbReference type="CDD" id="cd02440">
    <property type="entry name" value="AdoMet_MTases"/>
    <property type="match status" value="1"/>
</dbReference>
<keyword evidence="13" id="KW-0732">Signal</keyword>
<dbReference type="EC" id="2.1.1.77" evidence="3"/>
<dbReference type="InterPro" id="IPR000682">
    <property type="entry name" value="PCMT"/>
</dbReference>
<evidence type="ECO:0000256" key="6">
    <source>
        <dbReference type="ARBA" id="ARBA00022679"/>
    </source>
</evidence>
<keyword evidence="4" id="KW-0963">Cytoplasm</keyword>
<feature type="chain" id="PRO_5007284169" description="Protein-L-isoaspartate(D-aspartate) O-methyltransferase" evidence="13">
    <location>
        <begin position="28"/>
        <end position="405"/>
    </location>
</feature>
<feature type="signal peptide" evidence="13">
    <location>
        <begin position="1"/>
        <end position="27"/>
    </location>
</feature>
<evidence type="ECO:0000256" key="13">
    <source>
        <dbReference type="SAM" id="SignalP"/>
    </source>
</evidence>
<evidence type="ECO:0000313" key="14">
    <source>
        <dbReference type="EMBL" id="JAP71541.1"/>
    </source>
</evidence>
<keyword evidence="6 14" id="KW-0808">Transferase</keyword>
<accession>A0A131Y0X7</accession>
<dbReference type="Pfam" id="PF01135">
    <property type="entry name" value="PCMT"/>
    <property type="match status" value="1"/>
</dbReference>
<evidence type="ECO:0000256" key="2">
    <source>
        <dbReference type="ARBA" id="ARBA00005369"/>
    </source>
</evidence>
<dbReference type="PANTHER" id="PTHR11579">
    <property type="entry name" value="PROTEIN-L-ISOASPARTATE O-METHYLTRANSFERASE"/>
    <property type="match status" value="1"/>
</dbReference>
<sequence>MHPGRAFFALGTFLAATFWTMAWRSHGKTNLELVRNLKHNGIIRSAKVEQVMSQVDRGHYVKHNPYMDSPQGIGYAVTISAPHMHAQALESLKDHLYEGAKALDVGSGSGYLTVCMALMVGETGRTIGIDHIPELVDQSIANIHKGHPALLDSKRLRMIVGDGRVGYPEEAPYDAIHVGAAAPELPKQLIEQLKPGGRLICPVGPAGQSQTLEQVDKLQDGTVKRTSLMGVVYVPLTDKEAQWPGRSPKWRTIGGGSAPKRELCRLLPADRRHPPNEERLWAVPVSRPRFCRVLLQTLARLDLVEPRRPGISSLRTLAELLSLLEDNINGPVMPRKLLTGFEKQLDRYVSLFFFLLRCAQVYLLPRHARRTAKTLGGEGCGRFLVGTVFVCTRFRPVLLDPFPVG</sequence>
<comment type="similarity">
    <text evidence="2">Belongs to the methyltransferase superfamily. L-isoaspartyl/D-aspartyl protein methyltransferase family.</text>
</comment>
<feature type="non-terminal residue" evidence="14">
    <location>
        <position position="405"/>
    </location>
</feature>
<dbReference type="AlphaFoldDB" id="A0A131Y0X7"/>
<reference evidence="14" key="1">
    <citation type="submission" date="2016-02" db="EMBL/GenBank/DDBJ databases">
        <title>RNAseq analyses of the midgut from blood- or serum-fed Ixodes ricinus ticks.</title>
        <authorList>
            <person name="Perner J."/>
            <person name="Provaznik J."/>
            <person name="Schrenkova J."/>
            <person name="Urbanova V."/>
            <person name="Ribeiro J.M."/>
            <person name="Kopacek P."/>
        </authorList>
    </citation>
    <scope>NUCLEOTIDE SEQUENCE</scope>
    <source>
        <tissue evidence="14">Gut</tissue>
    </source>
</reference>
<keyword evidence="5 14" id="KW-0489">Methyltransferase</keyword>
<evidence type="ECO:0000256" key="3">
    <source>
        <dbReference type="ARBA" id="ARBA00011890"/>
    </source>
</evidence>
<evidence type="ECO:0000256" key="10">
    <source>
        <dbReference type="ARBA" id="ARBA00035815"/>
    </source>
</evidence>
<dbReference type="GO" id="GO:0032259">
    <property type="term" value="P:methylation"/>
    <property type="evidence" value="ECO:0007669"/>
    <property type="project" value="UniProtKB-KW"/>
</dbReference>
<dbReference type="GO" id="GO:0005737">
    <property type="term" value="C:cytoplasm"/>
    <property type="evidence" value="ECO:0007669"/>
    <property type="project" value="UniProtKB-SubCell"/>
</dbReference>
<protein>
    <recommendedName>
        <fullName evidence="11">Protein-L-isoaspartate(D-aspartate) O-methyltransferase</fullName>
        <ecNumber evidence="3">2.1.1.77</ecNumber>
    </recommendedName>
    <alternativeName>
        <fullName evidence="9">L-isoaspartyl protein carboxyl methyltransferase</fullName>
    </alternativeName>
    <alternativeName>
        <fullName evidence="12">Protein L-isoaspartyl/D-aspartyl methyltransferase</fullName>
    </alternativeName>
    <alternativeName>
        <fullName evidence="8">Protein-beta-aspartate methyltransferase</fullName>
    </alternativeName>
</protein>
<keyword evidence="7" id="KW-0949">S-adenosyl-L-methionine</keyword>
<dbReference type="EMBL" id="GEFM01004255">
    <property type="protein sequence ID" value="JAP71541.1"/>
    <property type="molecule type" value="mRNA"/>
</dbReference>
<dbReference type="PROSITE" id="PS01279">
    <property type="entry name" value="PCMT"/>
    <property type="match status" value="1"/>
</dbReference>
<dbReference type="InterPro" id="IPR029063">
    <property type="entry name" value="SAM-dependent_MTases_sf"/>
</dbReference>
<comment type="catalytic activity">
    <reaction evidence="10">
        <text>[protein]-L-isoaspartate + S-adenosyl-L-methionine = [protein]-L-isoaspartate alpha-methyl ester + S-adenosyl-L-homocysteine</text>
        <dbReference type="Rhea" id="RHEA:12705"/>
        <dbReference type="Rhea" id="RHEA-COMP:12143"/>
        <dbReference type="Rhea" id="RHEA-COMP:12144"/>
        <dbReference type="ChEBI" id="CHEBI:57856"/>
        <dbReference type="ChEBI" id="CHEBI:59789"/>
        <dbReference type="ChEBI" id="CHEBI:90596"/>
        <dbReference type="ChEBI" id="CHEBI:90598"/>
        <dbReference type="EC" id="2.1.1.77"/>
    </reaction>
    <physiologicalReaction direction="left-to-right" evidence="10">
        <dbReference type="Rhea" id="RHEA:12706"/>
    </physiologicalReaction>
</comment>
<name>A0A131Y0X7_IXORI</name>
<evidence type="ECO:0000256" key="1">
    <source>
        <dbReference type="ARBA" id="ARBA00004496"/>
    </source>
</evidence>
<evidence type="ECO:0000256" key="12">
    <source>
        <dbReference type="ARBA" id="ARBA00042126"/>
    </source>
</evidence>
<organism evidence="14">
    <name type="scientific">Ixodes ricinus</name>
    <name type="common">Common tick</name>
    <name type="synonym">Acarus ricinus</name>
    <dbReference type="NCBI Taxonomy" id="34613"/>
    <lineage>
        <taxon>Eukaryota</taxon>
        <taxon>Metazoa</taxon>
        <taxon>Ecdysozoa</taxon>
        <taxon>Arthropoda</taxon>
        <taxon>Chelicerata</taxon>
        <taxon>Arachnida</taxon>
        <taxon>Acari</taxon>
        <taxon>Parasitiformes</taxon>
        <taxon>Ixodida</taxon>
        <taxon>Ixodoidea</taxon>
        <taxon>Ixodidae</taxon>
        <taxon>Ixodinae</taxon>
        <taxon>Ixodes</taxon>
    </lineage>
</organism>
<dbReference type="SUPFAM" id="SSF53335">
    <property type="entry name" value="S-adenosyl-L-methionine-dependent methyltransferases"/>
    <property type="match status" value="1"/>
</dbReference>
<dbReference type="NCBIfam" id="TIGR00080">
    <property type="entry name" value="pimt"/>
    <property type="match status" value="1"/>
</dbReference>
<evidence type="ECO:0000256" key="11">
    <source>
        <dbReference type="ARBA" id="ARBA00040923"/>
    </source>
</evidence>
<evidence type="ECO:0000256" key="8">
    <source>
        <dbReference type="ARBA" id="ARBA00031323"/>
    </source>
</evidence>
<comment type="subcellular location">
    <subcellularLocation>
        <location evidence="1">Cytoplasm</location>
    </subcellularLocation>
</comment>